<evidence type="ECO:0000313" key="2">
    <source>
        <dbReference type="EMBL" id="MCB2377986.1"/>
    </source>
</evidence>
<keyword evidence="3" id="KW-1185">Reference proteome</keyword>
<reference evidence="2" key="1">
    <citation type="submission" date="2021-10" db="EMBL/GenBank/DDBJ databases">
        <authorList>
            <person name="Dean J.D."/>
            <person name="Kim M.K."/>
            <person name="Newey C.N."/>
            <person name="Stoker T.S."/>
            <person name="Thompson D.W."/>
            <person name="Grose J.H."/>
        </authorList>
    </citation>
    <scope>NUCLEOTIDE SEQUENCE</scope>
    <source>
        <strain evidence="2">BT635</strain>
    </source>
</reference>
<gene>
    <name evidence="2" type="ORF">LGH70_10365</name>
</gene>
<protein>
    <submittedName>
        <fullName evidence="2">YbbC/YhhH family protein</fullName>
    </submittedName>
</protein>
<dbReference type="RefSeq" id="WP_226185199.1">
    <property type="nucleotide sequence ID" value="NZ_JAJADQ010000004.1"/>
</dbReference>
<proteinExistence type="predicted"/>
<sequence>MPGRSLTGEAEARARVQYLRQEKSGFSSVLLPDQATAVAVAEPIVFRVYGKANIVRQRPYEVYRIDGFWYISGTLPAGCDGGVFEIILNAKTSEVLKLTHGK</sequence>
<accession>A0ABS8ACH0</accession>
<dbReference type="InterPro" id="IPR028921">
    <property type="entry name" value="NTF2_fold_dom"/>
</dbReference>
<evidence type="ECO:0000313" key="3">
    <source>
        <dbReference type="Proteomes" id="UP001165297"/>
    </source>
</evidence>
<dbReference type="EMBL" id="JAJADQ010000004">
    <property type="protein sequence ID" value="MCB2377986.1"/>
    <property type="molecule type" value="Genomic_DNA"/>
</dbReference>
<organism evidence="2 3">
    <name type="scientific">Hymenobacter nitidus</name>
    <dbReference type="NCBI Taxonomy" id="2880929"/>
    <lineage>
        <taxon>Bacteria</taxon>
        <taxon>Pseudomonadati</taxon>
        <taxon>Bacteroidota</taxon>
        <taxon>Cytophagia</taxon>
        <taxon>Cytophagales</taxon>
        <taxon>Hymenobacteraceae</taxon>
        <taxon>Hymenobacter</taxon>
    </lineage>
</organism>
<feature type="domain" description="NTF2 fold" evidence="1">
    <location>
        <begin position="36"/>
        <end position="102"/>
    </location>
</feature>
<name>A0ABS8ACH0_9BACT</name>
<comment type="caution">
    <text evidence="2">The sequence shown here is derived from an EMBL/GenBank/DDBJ whole genome shotgun (WGS) entry which is preliminary data.</text>
</comment>
<dbReference type="Pfam" id="PF15631">
    <property type="entry name" value="Imm-NTF2-2"/>
    <property type="match status" value="1"/>
</dbReference>
<dbReference type="Proteomes" id="UP001165297">
    <property type="component" value="Unassembled WGS sequence"/>
</dbReference>
<evidence type="ECO:0000259" key="1">
    <source>
        <dbReference type="Pfam" id="PF15631"/>
    </source>
</evidence>